<comment type="caution">
    <text evidence="19">The sequence shown here is derived from an EMBL/GenBank/DDBJ whole genome shotgun (WGS) entry which is preliminary data.</text>
</comment>
<evidence type="ECO:0000256" key="1">
    <source>
        <dbReference type="ARBA" id="ARBA00004571"/>
    </source>
</evidence>
<name>A0A1B8Q1W0_MORLA</name>
<dbReference type="Proteomes" id="UP000092607">
    <property type="component" value="Unassembled WGS sequence"/>
</dbReference>
<evidence type="ECO:0000256" key="9">
    <source>
        <dbReference type="ARBA" id="ARBA00023065"/>
    </source>
</evidence>
<evidence type="ECO:0008006" key="21">
    <source>
        <dbReference type="Google" id="ProtNLM"/>
    </source>
</evidence>
<protein>
    <recommendedName>
        <fullName evidence="21">Ferric hydroxamate uptake</fullName>
    </recommendedName>
</protein>
<dbReference type="InterPro" id="IPR012910">
    <property type="entry name" value="Plug_dom"/>
</dbReference>
<evidence type="ECO:0000313" key="19">
    <source>
        <dbReference type="EMBL" id="OBX62676.1"/>
    </source>
</evidence>
<proteinExistence type="inferred from homology"/>
<keyword evidence="11 14" id="KW-0472">Membrane</keyword>
<accession>A0A1B8Q1W0</accession>
<dbReference type="InterPro" id="IPR010105">
    <property type="entry name" value="TonB_sidphr_rcpt"/>
</dbReference>
<dbReference type="AlphaFoldDB" id="A0A1B8Q1W0"/>
<evidence type="ECO:0000256" key="16">
    <source>
        <dbReference type="SAM" id="SignalP"/>
    </source>
</evidence>
<keyword evidence="9" id="KW-0406">Ion transport</keyword>
<evidence type="ECO:0000256" key="15">
    <source>
        <dbReference type="RuleBase" id="RU003357"/>
    </source>
</evidence>
<feature type="signal peptide" evidence="16">
    <location>
        <begin position="1"/>
        <end position="21"/>
    </location>
</feature>
<evidence type="ECO:0000313" key="20">
    <source>
        <dbReference type="Proteomes" id="UP000092607"/>
    </source>
</evidence>
<keyword evidence="4 14" id="KW-1134">Transmembrane beta strand</keyword>
<dbReference type="NCBIfam" id="TIGR01783">
    <property type="entry name" value="TonB-siderophor"/>
    <property type="match status" value="1"/>
</dbReference>
<reference evidence="19 20" key="1">
    <citation type="submission" date="2016-06" db="EMBL/GenBank/DDBJ databases">
        <title>Draft genome of Moraxella lacunata CCUG 57757A.</title>
        <authorList>
            <person name="Salva-Serra F."/>
            <person name="Engstrom-Jakobsson H."/>
            <person name="Thorell K."/>
            <person name="Gonzales-Siles L."/>
            <person name="Karlsson R."/>
            <person name="Boulund F."/>
            <person name="Engstrand L."/>
            <person name="Kristiansson E."/>
            <person name="Moore E."/>
        </authorList>
    </citation>
    <scope>NUCLEOTIDE SEQUENCE [LARGE SCALE GENOMIC DNA]</scope>
    <source>
        <strain evidence="19 20">CCUG 57757A</strain>
    </source>
</reference>
<evidence type="ECO:0000256" key="2">
    <source>
        <dbReference type="ARBA" id="ARBA00009810"/>
    </source>
</evidence>
<sequence length="721" mass="80215">MRKFPLSLLSVAILVATNAQANDGEPTVMLGHETITISKDAGKYVAITPNSLKDDSPLYETAQSVSVLTPQQVEQKQASTVAELLENVAGVSSGVQGRRGWDDFIIRGQVSSNQMYVDGMRVQMSSNNLRAWDVAGADSIEVVKGTTTTGYGMALPSGIVNITSKRPDSETFAKGKITVGSFNNKELAYDLNYAPNDNKKGAFRLNGRFSDHDDATDYVYFKDNYIAPSYTFDLGDDTDLTLLGSYQWREYLRQQGLPHNNTIDLATGEQTVRNAHEQYSSSTFFGLPDYGYEQKTLRLGYDLAHHINDKLTFKSIFAINKTDTDGKPVLSTAHNNFYSTGNIGRQINNQIKKDTMLTSDNRFETYFNTGNVEHDVTVGLDLLREKSDYYRRNDRAYPNFDINNPSYDVSSITEGTPSQNITTTQYAGLYAKDSMRYDDWIFGASVRHDWAKTDVDNVLTGANAKRTDGEFTGSVSAMYDYQGKFAPYVSFGTSFQQNTSTGQNGEVLDPEKGQNAEIGVKFQGFDKRLQGYVSAYDITRKNVAETIYDDSGVGTGYSELVGKQRTKGFEFESAFVMNNQWNISGSYSYIPTAKIVENSRASNVGQRISQIPEHSASVSTQYHFSPDRLGWYVGGGLRYQGDRRAWRTAVNNRGVETTHFIDLPAYTVLDAKAGYEAKNWGVGLAVKNLTDKDYLIGTTPNSQLVSYGEPRNIRATLTFKY</sequence>
<dbReference type="InterPro" id="IPR036942">
    <property type="entry name" value="Beta-barrel_TonB_sf"/>
</dbReference>
<dbReference type="RefSeq" id="WP_065255519.1">
    <property type="nucleotide sequence ID" value="NZ_JARDJM010000010.1"/>
</dbReference>
<dbReference type="Pfam" id="PF07715">
    <property type="entry name" value="Plug"/>
    <property type="match status" value="1"/>
</dbReference>
<organism evidence="19 20">
    <name type="scientific">Moraxella lacunata</name>
    <dbReference type="NCBI Taxonomy" id="477"/>
    <lineage>
        <taxon>Bacteria</taxon>
        <taxon>Pseudomonadati</taxon>
        <taxon>Pseudomonadota</taxon>
        <taxon>Gammaproteobacteria</taxon>
        <taxon>Moraxellales</taxon>
        <taxon>Moraxellaceae</taxon>
        <taxon>Moraxella</taxon>
    </lineage>
</organism>
<dbReference type="InterPro" id="IPR039426">
    <property type="entry name" value="TonB-dep_rcpt-like"/>
</dbReference>
<comment type="similarity">
    <text evidence="2 14 15">Belongs to the TonB-dependent receptor family.</text>
</comment>
<dbReference type="PANTHER" id="PTHR32552:SF68">
    <property type="entry name" value="FERRICHROME OUTER MEMBRANE TRANSPORTER_PHAGE RECEPTOR"/>
    <property type="match status" value="1"/>
</dbReference>
<keyword evidence="8" id="KW-0408">Iron</keyword>
<evidence type="ECO:0000259" key="18">
    <source>
        <dbReference type="Pfam" id="PF07715"/>
    </source>
</evidence>
<dbReference type="InterPro" id="IPR037066">
    <property type="entry name" value="Plug_dom_sf"/>
</dbReference>
<dbReference type="GO" id="GO:0015891">
    <property type="term" value="P:siderophore transport"/>
    <property type="evidence" value="ECO:0007669"/>
    <property type="project" value="InterPro"/>
</dbReference>
<dbReference type="PANTHER" id="PTHR32552">
    <property type="entry name" value="FERRICHROME IRON RECEPTOR-RELATED"/>
    <property type="match status" value="1"/>
</dbReference>
<keyword evidence="5" id="KW-0410">Iron transport</keyword>
<dbReference type="Pfam" id="PF00593">
    <property type="entry name" value="TonB_dep_Rec_b-barrel"/>
    <property type="match status" value="1"/>
</dbReference>
<keyword evidence="12" id="KW-0675">Receptor</keyword>
<keyword evidence="13 14" id="KW-0998">Cell outer membrane</keyword>
<keyword evidence="7 16" id="KW-0732">Signal</keyword>
<evidence type="ECO:0000256" key="13">
    <source>
        <dbReference type="ARBA" id="ARBA00023237"/>
    </source>
</evidence>
<dbReference type="SUPFAM" id="SSF56935">
    <property type="entry name" value="Porins"/>
    <property type="match status" value="1"/>
</dbReference>
<dbReference type="GO" id="GO:0009279">
    <property type="term" value="C:cell outer membrane"/>
    <property type="evidence" value="ECO:0007669"/>
    <property type="project" value="UniProtKB-SubCell"/>
</dbReference>
<dbReference type="GO" id="GO:0038023">
    <property type="term" value="F:signaling receptor activity"/>
    <property type="evidence" value="ECO:0007669"/>
    <property type="project" value="InterPro"/>
</dbReference>
<evidence type="ECO:0000256" key="12">
    <source>
        <dbReference type="ARBA" id="ARBA00023170"/>
    </source>
</evidence>
<dbReference type="InterPro" id="IPR000531">
    <property type="entry name" value="Beta-barrel_TonB"/>
</dbReference>
<dbReference type="PROSITE" id="PS52016">
    <property type="entry name" value="TONB_DEPENDENT_REC_3"/>
    <property type="match status" value="1"/>
</dbReference>
<evidence type="ECO:0000256" key="14">
    <source>
        <dbReference type="PROSITE-ProRule" id="PRU01360"/>
    </source>
</evidence>
<dbReference type="OrthoDB" id="127311at2"/>
<evidence type="ECO:0000256" key="4">
    <source>
        <dbReference type="ARBA" id="ARBA00022452"/>
    </source>
</evidence>
<keyword evidence="10 15" id="KW-0798">TonB box</keyword>
<feature type="domain" description="TonB-dependent receptor-like beta-barrel" evidence="17">
    <location>
        <begin position="244"/>
        <end position="689"/>
    </location>
</feature>
<dbReference type="GO" id="GO:0015344">
    <property type="term" value="F:siderophore uptake transmembrane transporter activity"/>
    <property type="evidence" value="ECO:0007669"/>
    <property type="project" value="TreeGrafter"/>
</dbReference>
<evidence type="ECO:0000256" key="11">
    <source>
        <dbReference type="ARBA" id="ARBA00023136"/>
    </source>
</evidence>
<gene>
    <name evidence="19" type="ORF">A9309_06980</name>
</gene>
<comment type="subcellular location">
    <subcellularLocation>
        <location evidence="1 14">Cell outer membrane</location>
        <topology evidence="1 14">Multi-pass membrane protein</topology>
    </subcellularLocation>
</comment>
<dbReference type="CDD" id="cd01347">
    <property type="entry name" value="ligand_gated_channel"/>
    <property type="match status" value="1"/>
</dbReference>
<keyword evidence="6 14" id="KW-0812">Transmembrane</keyword>
<keyword evidence="3 14" id="KW-0813">Transport</keyword>
<evidence type="ECO:0000256" key="7">
    <source>
        <dbReference type="ARBA" id="ARBA00022729"/>
    </source>
</evidence>
<evidence type="ECO:0000256" key="8">
    <source>
        <dbReference type="ARBA" id="ARBA00023004"/>
    </source>
</evidence>
<evidence type="ECO:0000259" key="17">
    <source>
        <dbReference type="Pfam" id="PF00593"/>
    </source>
</evidence>
<feature type="domain" description="TonB-dependent receptor plug" evidence="18">
    <location>
        <begin position="58"/>
        <end position="158"/>
    </location>
</feature>
<evidence type="ECO:0000256" key="5">
    <source>
        <dbReference type="ARBA" id="ARBA00022496"/>
    </source>
</evidence>
<dbReference type="EMBL" id="LZMS01000059">
    <property type="protein sequence ID" value="OBX62676.1"/>
    <property type="molecule type" value="Genomic_DNA"/>
</dbReference>
<evidence type="ECO:0000256" key="10">
    <source>
        <dbReference type="ARBA" id="ARBA00023077"/>
    </source>
</evidence>
<evidence type="ECO:0000256" key="3">
    <source>
        <dbReference type="ARBA" id="ARBA00022448"/>
    </source>
</evidence>
<evidence type="ECO:0000256" key="6">
    <source>
        <dbReference type="ARBA" id="ARBA00022692"/>
    </source>
</evidence>
<feature type="chain" id="PRO_5008612019" description="Ferric hydroxamate uptake" evidence="16">
    <location>
        <begin position="22"/>
        <end position="721"/>
    </location>
</feature>
<dbReference type="Gene3D" id="2.40.170.20">
    <property type="entry name" value="TonB-dependent receptor, beta-barrel domain"/>
    <property type="match status" value="1"/>
</dbReference>
<dbReference type="Gene3D" id="2.170.130.10">
    <property type="entry name" value="TonB-dependent receptor, plug domain"/>
    <property type="match status" value="1"/>
</dbReference>